<keyword evidence="2 6" id="KW-0812">Transmembrane</keyword>
<dbReference type="AlphaFoldDB" id="A0A8H6L3P1"/>
<dbReference type="Proteomes" id="UP000578531">
    <property type="component" value="Unassembled WGS sequence"/>
</dbReference>
<feature type="transmembrane region" description="Helical" evidence="6">
    <location>
        <begin position="34"/>
        <end position="54"/>
    </location>
</feature>
<evidence type="ECO:0000256" key="3">
    <source>
        <dbReference type="ARBA" id="ARBA00022989"/>
    </source>
</evidence>
<comment type="similarity">
    <text evidence="5">Belongs to the SAT4 family.</text>
</comment>
<evidence type="ECO:0000256" key="6">
    <source>
        <dbReference type="SAM" id="Phobius"/>
    </source>
</evidence>
<dbReference type="GeneID" id="59289378"/>
<evidence type="ECO:0000313" key="9">
    <source>
        <dbReference type="Proteomes" id="UP000578531"/>
    </source>
</evidence>
<evidence type="ECO:0000256" key="2">
    <source>
        <dbReference type="ARBA" id="ARBA00022692"/>
    </source>
</evidence>
<protein>
    <recommendedName>
        <fullName evidence="7">Rhodopsin domain-containing protein</fullName>
    </recommendedName>
</protein>
<keyword evidence="4 6" id="KW-0472">Membrane</keyword>
<reference evidence="8 9" key="1">
    <citation type="journal article" date="2020" name="Genomics">
        <title>Complete, high-quality genomes from long-read metagenomic sequencing of two wolf lichen thalli reveals enigmatic genome architecture.</title>
        <authorList>
            <person name="McKenzie S.K."/>
            <person name="Walston R.F."/>
            <person name="Allen J.L."/>
        </authorList>
    </citation>
    <scope>NUCLEOTIDE SEQUENCE [LARGE SCALE GENOMIC DNA]</scope>
    <source>
        <strain evidence="8">WasteWater2</strain>
    </source>
</reference>
<feature type="transmembrane region" description="Helical" evidence="6">
    <location>
        <begin position="120"/>
        <end position="141"/>
    </location>
</feature>
<dbReference type="PANTHER" id="PTHR33048">
    <property type="entry name" value="PTH11-LIKE INTEGRAL MEMBRANE PROTEIN (AFU_ORTHOLOGUE AFUA_5G11245)"/>
    <property type="match status" value="1"/>
</dbReference>
<organism evidence="8 9">
    <name type="scientific">Letharia columbiana</name>
    <dbReference type="NCBI Taxonomy" id="112416"/>
    <lineage>
        <taxon>Eukaryota</taxon>
        <taxon>Fungi</taxon>
        <taxon>Dikarya</taxon>
        <taxon>Ascomycota</taxon>
        <taxon>Pezizomycotina</taxon>
        <taxon>Lecanoromycetes</taxon>
        <taxon>OSLEUM clade</taxon>
        <taxon>Lecanoromycetidae</taxon>
        <taxon>Lecanorales</taxon>
        <taxon>Lecanorineae</taxon>
        <taxon>Parmeliaceae</taxon>
        <taxon>Letharia</taxon>
    </lineage>
</organism>
<dbReference type="GO" id="GO:0016020">
    <property type="term" value="C:membrane"/>
    <property type="evidence" value="ECO:0007669"/>
    <property type="project" value="UniProtKB-SubCell"/>
</dbReference>
<evidence type="ECO:0000256" key="5">
    <source>
        <dbReference type="ARBA" id="ARBA00038359"/>
    </source>
</evidence>
<evidence type="ECO:0000256" key="4">
    <source>
        <dbReference type="ARBA" id="ARBA00023136"/>
    </source>
</evidence>
<evidence type="ECO:0000313" key="8">
    <source>
        <dbReference type="EMBL" id="KAF6234300.1"/>
    </source>
</evidence>
<dbReference type="Pfam" id="PF20684">
    <property type="entry name" value="Fung_rhodopsin"/>
    <property type="match status" value="2"/>
</dbReference>
<dbReference type="PANTHER" id="PTHR33048:SF47">
    <property type="entry name" value="INTEGRAL MEMBRANE PROTEIN-RELATED"/>
    <property type="match status" value="1"/>
</dbReference>
<proteinExistence type="inferred from homology"/>
<dbReference type="InterPro" id="IPR049326">
    <property type="entry name" value="Rhodopsin_dom_fungi"/>
</dbReference>
<feature type="domain" description="Rhodopsin" evidence="7">
    <location>
        <begin position="65"/>
        <end position="185"/>
    </location>
</feature>
<gene>
    <name evidence="8" type="ORF">HO173_007722</name>
</gene>
<feature type="transmembrane region" description="Helical" evidence="6">
    <location>
        <begin position="153"/>
        <end position="179"/>
    </location>
</feature>
<accession>A0A8H6L3P1</accession>
<name>A0A8H6L3P1_9LECA</name>
<dbReference type="EMBL" id="JACCJC010000032">
    <property type="protein sequence ID" value="KAF6234300.1"/>
    <property type="molecule type" value="Genomic_DNA"/>
</dbReference>
<comment type="subcellular location">
    <subcellularLocation>
        <location evidence="1">Membrane</location>
        <topology evidence="1">Multi-pass membrane protein</topology>
    </subcellularLocation>
</comment>
<evidence type="ECO:0000259" key="7">
    <source>
        <dbReference type="Pfam" id="PF20684"/>
    </source>
</evidence>
<comment type="caution">
    <text evidence="8">The sequence shown here is derived from an EMBL/GenBank/DDBJ whole genome shotgun (WGS) entry which is preliminary data.</text>
</comment>
<dbReference type="RefSeq" id="XP_037163701.1">
    <property type="nucleotide sequence ID" value="XM_037309622.1"/>
</dbReference>
<dbReference type="OrthoDB" id="5329176at2759"/>
<sequence>MTKLGGVGRHLLALEATDPKEVVNWAKLLMAVEWIYLVAVTLPKLSILSMYLGIFTTKSYRRIIHPLAFFWDPTIPGGHCIDINAFFRWISLPNILTDVAMLVPPQPLVWTLKVIRHQKIGLTLAFLTGSVGLIASIFRFATFFRNDAITDGTFSFVGLMSWTIIELGIYLVAACLPALRPLAQRIFKDSLLTRLSTKWMPKYGDRCYERSTVNIKLEGHRSVRSEVHRPQQCFHRLTDGRESIGKSSADERSLVDNYWSARDNVSQFARNDCGSDLKAQHIRVENNIVITTSDSLA</sequence>
<feature type="domain" description="Rhodopsin" evidence="7">
    <location>
        <begin position="4"/>
        <end position="64"/>
    </location>
</feature>
<keyword evidence="3 6" id="KW-1133">Transmembrane helix</keyword>
<evidence type="ECO:0000256" key="1">
    <source>
        <dbReference type="ARBA" id="ARBA00004141"/>
    </source>
</evidence>
<dbReference type="InterPro" id="IPR052337">
    <property type="entry name" value="SAT4-like"/>
</dbReference>
<keyword evidence="9" id="KW-1185">Reference proteome</keyword>